<evidence type="ECO:0000313" key="1">
    <source>
        <dbReference type="EMBL" id="PIA43844.1"/>
    </source>
</evidence>
<gene>
    <name evidence="1" type="ORF">AQUCO_01800113v1</name>
</gene>
<dbReference type="Proteomes" id="UP000230069">
    <property type="component" value="Unassembled WGS sequence"/>
</dbReference>
<dbReference type="EMBL" id="KZ305035">
    <property type="protein sequence ID" value="PIA43844.1"/>
    <property type="molecule type" value="Genomic_DNA"/>
</dbReference>
<keyword evidence="2" id="KW-1185">Reference proteome</keyword>
<reference evidence="1 2" key="1">
    <citation type="submission" date="2017-09" db="EMBL/GenBank/DDBJ databases">
        <title>WGS assembly of Aquilegia coerulea Goldsmith.</title>
        <authorList>
            <person name="Hodges S."/>
            <person name="Kramer E."/>
            <person name="Nordborg M."/>
            <person name="Tomkins J."/>
            <person name="Borevitz J."/>
            <person name="Derieg N."/>
            <person name="Yan J."/>
            <person name="Mihaltcheva S."/>
            <person name="Hayes R.D."/>
            <person name="Rokhsar D."/>
        </authorList>
    </citation>
    <scope>NUCLEOTIDE SEQUENCE [LARGE SCALE GENOMIC DNA]</scope>
    <source>
        <strain evidence="2">cv. Goldsmith</strain>
    </source>
</reference>
<name>A0A2G5DK16_AQUCA</name>
<evidence type="ECO:0000313" key="2">
    <source>
        <dbReference type="Proteomes" id="UP000230069"/>
    </source>
</evidence>
<protein>
    <submittedName>
        <fullName evidence="1">Uncharacterized protein</fullName>
    </submittedName>
</protein>
<dbReference type="InParanoid" id="A0A2G5DK16"/>
<proteinExistence type="predicted"/>
<dbReference type="AlphaFoldDB" id="A0A2G5DK16"/>
<accession>A0A2G5DK16</accession>
<sequence>MDSLFFSVLCKSMFPLTDHLNIGKTKIKLSLNLFVWELSILFGLSHTITSLAIHDENNNAILDMSHARMFLFLSYDGTFFSLKIFSQDGTIRLHYRRILS</sequence>
<organism evidence="1 2">
    <name type="scientific">Aquilegia coerulea</name>
    <name type="common">Rocky mountain columbine</name>
    <dbReference type="NCBI Taxonomy" id="218851"/>
    <lineage>
        <taxon>Eukaryota</taxon>
        <taxon>Viridiplantae</taxon>
        <taxon>Streptophyta</taxon>
        <taxon>Embryophyta</taxon>
        <taxon>Tracheophyta</taxon>
        <taxon>Spermatophyta</taxon>
        <taxon>Magnoliopsida</taxon>
        <taxon>Ranunculales</taxon>
        <taxon>Ranunculaceae</taxon>
        <taxon>Thalictroideae</taxon>
        <taxon>Aquilegia</taxon>
    </lineage>
</organism>